<gene>
    <name evidence="4" type="ORF">BCR39DRAFT_547670</name>
</gene>
<feature type="region of interest" description="Disordered" evidence="2">
    <location>
        <begin position="328"/>
        <end position="374"/>
    </location>
</feature>
<dbReference type="InterPro" id="IPR040184">
    <property type="entry name" value="Mcm10"/>
</dbReference>
<dbReference type="GO" id="GO:0003688">
    <property type="term" value="F:DNA replication origin binding"/>
    <property type="evidence" value="ECO:0007669"/>
    <property type="project" value="TreeGrafter"/>
</dbReference>
<evidence type="ECO:0000259" key="3">
    <source>
        <dbReference type="Pfam" id="PF09329"/>
    </source>
</evidence>
<dbReference type="Gene3D" id="2.40.50.140">
    <property type="entry name" value="Nucleic acid-binding proteins"/>
    <property type="match status" value="2"/>
</dbReference>
<dbReference type="PANTHER" id="PTHR13454:SF11">
    <property type="entry name" value="PROTEIN MCM10 HOMOLOG"/>
    <property type="match status" value="1"/>
</dbReference>
<keyword evidence="5" id="KW-1185">Reference proteome</keyword>
<comment type="caution">
    <text evidence="4">The sequence shown here is derived from an EMBL/GenBank/DDBJ whole genome shotgun (WGS) entry which is preliminary data.</text>
</comment>
<feature type="compositionally biased region" description="Basic and acidic residues" evidence="2">
    <location>
        <begin position="53"/>
        <end position="67"/>
    </location>
</feature>
<sequence>MEADTSDIDAKIAALLAEKQKKLDAAARESARREKEASRVLVGLTPTKIKSKGIGDVDNEPRPKQPDFSKPNPKLTPTISHPQRQQSQSAPLHSIPGPSKMSQALASLRRNTASSSSRTSDDDTDIARVGGGGGGGGGSSRSISFATKRVQPETRSLLGTRRDETNGLRGNRLKTNSQLVNQRDESSHLNGNQQDVSNSLNGNLRDSSNASSKKEENTDIELEVEDPTREQDSMMVVERLKPGPKHFGRDPEGEEVWAFVEPNSGIRLSERKLPHAQLQDHLFGRYYLSPSLLYSVIRLSKDGATYDVPVEGDWVTIAVVAERGDIRVSGSKESLTQSDNEDDDADNGKQQTDHKPKQGDKRTQEQRDKDSWKKRRGPRKYINLKLCALPPRGSKQGGEALLQLLLFQADAILSQEPENEGDEITKSYRGGSGGAYERWCNLNVGDVVAILNPRVLRPLRSGSQAPHPLTLPLALNPNSADAITLIGHARDLGCCTAQQRDGNRCKSWVDLRESQVCEYHVHAAVQRSRAGRAEFTASTSSFALQSRSTQGGKTKFDLKKKTGLLPGNGPQAAPRDQYNGGGGATYLVGGNTINTARLRDDGGLKHFGDEHLNEKLGRNRAGKRRRQLEEKEAEKALQSLLERDSGMGSQGAKYLKAVEGFKRAKGVEKGDTTTTKGKGGQQMQIDEDGRKRPFSAGAIKRIGFDPSSRTGARDGEDVAKRVSTSTITKKHMPGADGHSWKRLLD</sequence>
<evidence type="ECO:0000256" key="2">
    <source>
        <dbReference type="SAM" id="MobiDB-lite"/>
    </source>
</evidence>
<dbReference type="EMBL" id="MCFC01000071">
    <property type="protein sequence ID" value="ORY24121.1"/>
    <property type="molecule type" value="Genomic_DNA"/>
</dbReference>
<evidence type="ECO:0000313" key="5">
    <source>
        <dbReference type="Proteomes" id="UP000193986"/>
    </source>
</evidence>
<evidence type="ECO:0000256" key="1">
    <source>
        <dbReference type="ARBA" id="ARBA00009679"/>
    </source>
</evidence>
<feature type="domain" description="Zinc finger Mcm10/DnaG-type" evidence="3">
    <location>
        <begin position="487"/>
        <end position="532"/>
    </location>
</feature>
<dbReference type="GO" id="GO:0006270">
    <property type="term" value="P:DNA replication initiation"/>
    <property type="evidence" value="ECO:0007669"/>
    <property type="project" value="InterPro"/>
</dbReference>
<feature type="compositionally biased region" description="Basic and acidic residues" evidence="2">
    <location>
        <begin position="351"/>
        <end position="371"/>
    </location>
</feature>
<reference evidence="4 5" key="1">
    <citation type="submission" date="2016-07" db="EMBL/GenBank/DDBJ databases">
        <title>Pervasive Adenine N6-methylation of Active Genes in Fungi.</title>
        <authorList>
            <consortium name="DOE Joint Genome Institute"/>
            <person name="Mondo S.J."/>
            <person name="Dannebaum R.O."/>
            <person name="Kuo R.C."/>
            <person name="Labutti K."/>
            <person name="Haridas S."/>
            <person name="Kuo A."/>
            <person name="Salamov A."/>
            <person name="Ahrendt S.R."/>
            <person name="Lipzen A."/>
            <person name="Sullivan W."/>
            <person name="Andreopoulos W.B."/>
            <person name="Clum A."/>
            <person name="Lindquist E."/>
            <person name="Daum C."/>
            <person name="Ramamoorthy G.K."/>
            <person name="Gryganskyi A."/>
            <person name="Culley D."/>
            <person name="Magnuson J.K."/>
            <person name="James T.Y."/>
            <person name="O'Malley M.A."/>
            <person name="Stajich J.E."/>
            <person name="Spatafora J.W."/>
            <person name="Visel A."/>
            <person name="Grigoriev I.V."/>
        </authorList>
    </citation>
    <scope>NUCLEOTIDE SEQUENCE [LARGE SCALE GENOMIC DNA]</scope>
    <source>
        <strain evidence="4 5">68-887.2</strain>
    </source>
</reference>
<dbReference type="InParanoid" id="A0A1Y2ANJ2"/>
<dbReference type="GO" id="GO:0003697">
    <property type="term" value="F:single-stranded DNA binding"/>
    <property type="evidence" value="ECO:0007669"/>
    <property type="project" value="InterPro"/>
</dbReference>
<feature type="compositionally biased region" description="Gly residues" evidence="2">
    <location>
        <begin position="129"/>
        <end position="139"/>
    </location>
</feature>
<evidence type="ECO:0000313" key="4">
    <source>
        <dbReference type="EMBL" id="ORY24121.1"/>
    </source>
</evidence>
<name>A0A1Y2ANJ2_9TREE</name>
<dbReference type="OrthoDB" id="202825at2759"/>
<dbReference type="GO" id="GO:0043596">
    <property type="term" value="C:nuclear replication fork"/>
    <property type="evidence" value="ECO:0007669"/>
    <property type="project" value="TreeGrafter"/>
</dbReference>
<feature type="compositionally biased region" description="Polar residues" evidence="2">
    <location>
        <begin position="188"/>
        <end position="211"/>
    </location>
</feature>
<accession>A0A1Y2ANJ2</accession>
<protein>
    <recommendedName>
        <fullName evidence="3">Zinc finger Mcm10/DnaG-type domain-containing protein</fullName>
    </recommendedName>
</protein>
<dbReference type="Pfam" id="PF09329">
    <property type="entry name" value="zf-primase"/>
    <property type="match status" value="1"/>
</dbReference>
<dbReference type="AlphaFoldDB" id="A0A1Y2ANJ2"/>
<feature type="region of interest" description="Disordered" evidence="2">
    <location>
        <begin position="546"/>
        <end position="579"/>
    </location>
</feature>
<feature type="compositionally biased region" description="Basic and acidic residues" evidence="2">
    <location>
        <begin position="711"/>
        <end position="720"/>
    </location>
</feature>
<dbReference type="InterPro" id="IPR015408">
    <property type="entry name" value="Znf_Mcm10/DnaG"/>
</dbReference>
<dbReference type="STRING" id="71784.A0A1Y2ANJ2"/>
<feature type="compositionally biased region" description="Low complexity" evidence="2">
    <location>
        <begin position="104"/>
        <end position="118"/>
    </location>
</feature>
<dbReference type="InterPro" id="IPR012340">
    <property type="entry name" value="NA-bd_OB-fold"/>
</dbReference>
<feature type="compositionally biased region" description="Basic and acidic residues" evidence="2">
    <location>
        <begin position="23"/>
        <end position="38"/>
    </location>
</feature>
<feature type="region of interest" description="Disordered" evidence="2">
    <location>
        <begin position="690"/>
        <end position="745"/>
    </location>
</feature>
<organism evidence="4 5">
    <name type="scientific">Naematelia encephala</name>
    <dbReference type="NCBI Taxonomy" id="71784"/>
    <lineage>
        <taxon>Eukaryota</taxon>
        <taxon>Fungi</taxon>
        <taxon>Dikarya</taxon>
        <taxon>Basidiomycota</taxon>
        <taxon>Agaricomycotina</taxon>
        <taxon>Tremellomycetes</taxon>
        <taxon>Tremellales</taxon>
        <taxon>Naemateliaceae</taxon>
        <taxon>Naematelia</taxon>
    </lineage>
</organism>
<proteinExistence type="inferred from homology"/>
<dbReference type="PANTHER" id="PTHR13454">
    <property type="entry name" value="PROTEIN MCM10 HOMOLOG"/>
    <property type="match status" value="1"/>
</dbReference>
<feature type="compositionally biased region" description="Polar residues" evidence="2">
    <location>
        <begin position="75"/>
        <end position="91"/>
    </location>
</feature>
<comment type="similarity">
    <text evidence="1">Belongs to the MCM10 family.</text>
</comment>
<feature type="region of interest" description="Disordered" evidence="2">
    <location>
        <begin position="23"/>
        <end position="225"/>
    </location>
</feature>
<dbReference type="Proteomes" id="UP000193986">
    <property type="component" value="Unassembled WGS sequence"/>
</dbReference>